<dbReference type="InterPro" id="IPR006910">
    <property type="entry name" value="Rad21_Rec8_N"/>
</dbReference>
<dbReference type="GO" id="GO:0005634">
    <property type="term" value="C:nucleus"/>
    <property type="evidence" value="ECO:0007669"/>
    <property type="project" value="UniProtKB-SubCell"/>
</dbReference>
<keyword evidence="12" id="KW-1185">Reference proteome</keyword>
<evidence type="ECO:0000259" key="9">
    <source>
        <dbReference type="Pfam" id="PF04824"/>
    </source>
</evidence>
<feature type="compositionally biased region" description="Polar residues" evidence="8">
    <location>
        <begin position="209"/>
        <end position="242"/>
    </location>
</feature>
<feature type="domain" description="Rad21/Rec8-like protein C-terminal eukaryotic" evidence="9">
    <location>
        <begin position="661"/>
        <end position="711"/>
    </location>
</feature>
<keyword evidence="5" id="KW-0159">Chromosome partition</keyword>
<keyword evidence="4" id="KW-0498">Mitosis</keyword>
<organism evidence="11 12">
    <name type="scientific">Lupinus luteus</name>
    <name type="common">European yellow lupine</name>
    <dbReference type="NCBI Taxonomy" id="3873"/>
    <lineage>
        <taxon>Eukaryota</taxon>
        <taxon>Viridiplantae</taxon>
        <taxon>Streptophyta</taxon>
        <taxon>Embryophyta</taxon>
        <taxon>Tracheophyta</taxon>
        <taxon>Spermatophyta</taxon>
        <taxon>Magnoliopsida</taxon>
        <taxon>eudicotyledons</taxon>
        <taxon>Gunneridae</taxon>
        <taxon>Pentapetalae</taxon>
        <taxon>rosids</taxon>
        <taxon>fabids</taxon>
        <taxon>Fabales</taxon>
        <taxon>Fabaceae</taxon>
        <taxon>Papilionoideae</taxon>
        <taxon>50 kb inversion clade</taxon>
        <taxon>genistoids sensu lato</taxon>
        <taxon>core genistoids</taxon>
        <taxon>Genisteae</taxon>
        <taxon>Lupinus</taxon>
    </lineage>
</organism>
<evidence type="ECO:0000256" key="7">
    <source>
        <dbReference type="ARBA" id="ARBA00064543"/>
    </source>
</evidence>
<reference evidence="11 12" key="1">
    <citation type="submission" date="2024-03" db="EMBL/GenBank/DDBJ databases">
        <authorList>
            <person name="Martinez-Hernandez J."/>
        </authorList>
    </citation>
    <scope>NUCLEOTIDE SEQUENCE [LARGE SCALE GENOMIC DNA]</scope>
</reference>
<dbReference type="GO" id="GO:0007059">
    <property type="term" value="P:chromosome segregation"/>
    <property type="evidence" value="ECO:0007669"/>
    <property type="project" value="UniProtKB-KW"/>
</dbReference>
<dbReference type="PANTHER" id="PTHR12585">
    <property type="entry name" value="SCC1 / RAD21 FAMILY MEMBER"/>
    <property type="match status" value="1"/>
</dbReference>
<comment type="caution">
    <text evidence="11">The sequence shown here is derived from an EMBL/GenBank/DDBJ whole genome shotgun (WGS) entry which is preliminary data.</text>
</comment>
<dbReference type="InterPro" id="IPR036390">
    <property type="entry name" value="WH_DNA-bd_sf"/>
</dbReference>
<comment type="subunit">
    <text evidence="7">Component of the cohesin complex.</text>
</comment>
<dbReference type="InterPro" id="IPR023093">
    <property type="entry name" value="ScpA-like_C"/>
</dbReference>
<feature type="domain" description="Rad21/Rec8-like protein N-terminal" evidence="10">
    <location>
        <begin position="1"/>
        <end position="102"/>
    </location>
</feature>
<evidence type="ECO:0000256" key="2">
    <source>
        <dbReference type="ARBA" id="ARBA00009870"/>
    </source>
</evidence>
<dbReference type="EMBL" id="CAXHTB010000008">
    <property type="protein sequence ID" value="CAL0310809.1"/>
    <property type="molecule type" value="Genomic_DNA"/>
</dbReference>
<evidence type="ECO:0000256" key="5">
    <source>
        <dbReference type="ARBA" id="ARBA00022829"/>
    </source>
</evidence>
<evidence type="ECO:0008006" key="13">
    <source>
        <dbReference type="Google" id="ProtNLM"/>
    </source>
</evidence>
<evidence type="ECO:0000259" key="10">
    <source>
        <dbReference type="Pfam" id="PF04825"/>
    </source>
</evidence>
<dbReference type="GO" id="GO:0003682">
    <property type="term" value="F:chromatin binding"/>
    <property type="evidence" value="ECO:0007669"/>
    <property type="project" value="TreeGrafter"/>
</dbReference>
<dbReference type="PANTHER" id="PTHR12585:SF55">
    <property type="entry name" value="SISTER CHROMATID COHESION 1 PROTEIN 3"/>
    <property type="match status" value="1"/>
</dbReference>
<sequence length="717" mass="79812">MFYSHTFLARKGPLSTVWIAAHLQHRLKKSHYTSTDIPSTVQHIMDPGVPIALRMSGHLLLGVVRIYSKKVDYLFHDCNAVLTGLSKAFASIQLTLPEDARKAPVQSITLPNTFDLDALNLDDGIDHNGAEDIHMRSLEDITLTDQIPVAMDPYVAISFDEDMIDDSLHIEVLPDSGVRTMEDTIHQSPSMDVAGFQDRVQNILRESPTAQLTGGDHQSPSTNVDFQDRGQSIQRDSPTAQPTGGDHPHNLRSPQATVVLGPNDDSSPQETMPVEIIRDANSDRNLENPLVNPDLGDGTEPNRDLDQIMNEKDHIEIIDDRASEGMPALSQHHSGPQTPVNSQAVTLDAEVGVGHSTPNLMLAESPPNQQQQRRRRKRKQFFDEPIVLTNKFMRGALNNTRDILRKRRDMPSSTLGTWKLNNSRRKEHIFDQPLLTGFCKNLIDISIKECIRSKLNFTISKEDHADAWIDKTPPTNQTLEEPRATTLLDAEPTLDMEIEHLRNITATPPFTIPAHDVGTELNIEGDCRSPIRGDDLSSVSAQRLRSVSVSTVRTNIVTGRTMQTPDLTASLGVQGSEMETPMMTHLDDRFPNFDLSETRQSNNSAETENFGLSDTHQLINSAETEDLCFLEADTNTPSSRAVAQYLKNHSPITPIMEEPAGDLSLKKILQGKTKKLSARMFYEVLVLKNHGLLDVQQDEPYGDISVKLTPSLSKDHI</sequence>
<proteinExistence type="inferred from homology"/>
<dbReference type="GO" id="GO:0007062">
    <property type="term" value="P:sister chromatid cohesion"/>
    <property type="evidence" value="ECO:0007669"/>
    <property type="project" value="InterPro"/>
</dbReference>
<keyword evidence="4" id="KW-0131">Cell cycle</keyword>
<comment type="subcellular location">
    <subcellularLocation>
        <location evidence="1">Nucleus</location>
    </subcellularLocation>
</comment>
<evidence type="ECO:0000256" key="8">
    <source>
        <dbReference type="SAM" id="MobiDB-lite"/>
    </source>
</evidence>
<dbReference type="CDD" id="cd21793">
    <property type="entry name" value="Rad21_Rec8_M_AtSYN1-like"/>
    <property type="match status" value="1"/>
</dbReference>
<accession>A0AAV1WNC2</accession>
<protein>
    <recommendedName>
        <fullName evidence="13">Sister chromatid cohesion 1 protein 3</fullName>
    </recommendedName>
</protein>
<dbReference type="SUPFAM" id="SSF46785">
    <property type="entry name" value="Winged helix' DNA-binding domain"/>
    <property type="match status" value="1"/>
</dbReference>
<dbReference type="InterPro" id="IPR039781">
    <property type="entry name" value="Rad21/Rec8-like"/>
</dbReference>
<feature type="region of interest" description="Disordered" evidence="8">
    <location>
        <begin position="209"/>
        <end position="302"/>
    </location>
</feature>
<name>A0AAV1WNC2_LUPLU</name>
<feature type="compositionally biased region" description="Basic and acidic residues" evidence="8">
    <location>
        <begin position="276"/>
        <end position="286"/>
    </location>
</feature>
<dbReference type="Gene3D" id="1.10.10.580">
    <property type="entry name" value="Structural maintenance of chromosome 1. Chain E"/>
    <property type="match status" value="1"/>
</dbReference>
<keyword evidence="3" id="KW-0132">Cell division</keyword>
<dbReference type="GO" id="GO:0051301">
    <property type="term" value="P:cell division"/>
    <property type="evidence" value="ECO:0007669"/>
    <property type="project" value="UniProtKB-KW"/>
</dbReference>
<feature type="region of interest" description="Disordered" evidence="8">
    <location>
        <begin position="357"/>
        <end position="380"/>
    </location>
</feature>
<dbReference type="Pfam" id="PF04825">
    <property type="entry name" value="Rad21_Rec8_N"/>
    <property type="match status" value="1"/>
</dbReference>
<gene>
    <name evidence="11" type="ORF">LLUT_LOCUS11869</name>
</gene>
<keyword evidence="6" id="KW-0539">Nucleus</keyword>
<evidence type="ECO:0000313" key="11">
    <source>
        <dbReference type="EMBL" id="CAL0310809.1"/>
    </source>
</evidence>
<dbReference type="Pfam" id="PF04824">
    <property type="entry name" value="Rad21_Rec8"/>
    <property type="match status" value="1"/>
</dbReference>
<evidence type="ECO:0000313" key="12">
    <source>
        <dbReference type="Proteomes" id="UP001497480"/>
    </source>
</evidence>
<evidence type="ECO:0000256" key="6">
    <source>
        <dbReference type="ARBA" id="ARBA00023242"/>
    </source>
</evidence>
<dbReference type="GO" id="GO:1990414">
    <property type="term" value="P:replication-born double-strand break repair via sister chromatid exchange"/>
    <property type="evidence" value="ECO:0007669"/>
    <property type="project" value="TreeGrafter"/>
</dbReference>
<dbReference type="InterPro" id="IPR006909">
    <property type="entry name" value="Rad21/Rec8_C_eu"/>
</dbReference>
<dbReference type="AlphaFoldDB" id="A0AAV1WNC2"/>
<evidence type="ECO:0000256" key="3">
    <source>
        <dbReference type="ARBA" id="ARBA00022618"/>
    </source>
</evidence>
<dbReference type="FunFam" id="1.10.10.580:FF:000002">
    <property type="entry name" value="Sister chromatid cohesion 1 protein 4"/>
    <property type="match status" value="1"/>
</dbReference>
<dbReference type="Proteomes" id="UP001497480">
    <property type="component" value="Unassembled WGS sequence"/>
</dbReference>
<evidence type="ECO:0000256" key="4">
    <source>
        <dbReference type="ARBA" id="ARBA00022776"/>
    </source>
</evidence>
<dbReference type="GO" id="GO:0008278">
    <property type="term" value="C:cohesin complex"/>
    <property type="evidence" value="ECO:0007669"/>
    <property type="project" value="InterPro"/>
</dbReference>
<comment type="similarity">
    <text evidence="2">Belongs to the rad21 family.</text>
</comment>
<evidence type="ECO:0000256" key="1">
    <source>
        <dbReference type="ARBA" id="ARBA00004123"/>
    </source>
</evidence>